<dbReference type="Gene3D" id="3.40.50.1820">
    <property type="entry name" value="alpha/beta hydrolase"/>
    <property type="match status" value="1"/>
</dbReference>
<dbReference type="eggNOG" id="KOG3847">
    <property type="taxonomic scope" value="Eukaryota"/>
</dbReference>
<dbReference type="GO" id="GO:0003847">
    <property type="term" value="F:1-alkyl-2-acetylglycerophosphocholine esterase activity"/>
    <property type="evidence" value="ECO:0007669"/>
    <property type="project" value="UniProtKB-EC"/>
</dbReference>
<dbReference type="SUPFAM" id="SSF53474">
    <property type="entry name" value="alpha/beta-Hydrolases"/>
    <property type="match status" value="1"/>
</dbReference>
<name>A0A010Q3E8_9PEZI</name>
<keyword evidence="6" id="KW-1185">Reference proteome</keyword>
<keyword evidence="2" id="KW-0378">Hydrolase</keyword>
<dbReference type="EC" id="3.1.1.47" evidence="1"/>
<keyword evidence="3" id="KW-0442">Lipid degradation</keyword>
<organism evidence="5 6">
    <name type="scientific">Colletotrichum fioriniae PJ7</name>
    <dbReference type="NCBI Taxonomy" id="1445577"/>
    <lineage>
        <taxon>Eukaryota</taxon>
        <taxon>Fungi</taxon>
        <taxon>Dikarya</taxon>
        <taxon>Ascomycota</taxon>
        <taxon>Pezizomycotina</taxon>
        <taxon>Sordariomycetes</taxon>
        <taxon>Hypocreomycetidae</taxon>
        <taxon>Glomerellales</taxon>
        <taxon>Glomerellaceae</taxon>
        <taxon>Colletotrichum</taxon>
        <taxon>Colletotrichum acutatum species complex</taxon>
    </lineage>
</organism>
<reference evidence="5 6" key="1">
    <citation type="submission" date="2014-02" db="EMBL/GenBank/DDBJ databases">
        <title>The genome sequence of Colletotrichum fioriniae PJ7.</title>
        <authorList>
            <person name="Baroncelli R."/>
            <person name="Thon M.R."/>
        </authorList>
    </citation>
    <scope>NUCLEOTIDE SEQUENCE [LARGE SCALE GENOMIC DNA]</scope>
    <source>
        <strain evidence="5 6">PJ7</strain>
    </source>
</reference>
<dbReference type="Proteomes" id="UP000020467">
    <property type="component" value="Unassembled WGS sequence"/>
</dbReference>
<dbReference type="Pfam" id="PF03403">
    <property type="entry name" value="PAF-AH_p_II"/>
    <property type="match status" value="1"/>
</dbReference>
<evidence type="ECO:0000313" key="6">
    <source>
        <dbReference type="Proteomes" id="UP000020467"/>
    </source>
</evidence>
<dbReference type="InterPro" id="IPR029058">
    <property type="entry name" value="AB_hydrolase_fold"/>
</dbReference>
<dbReference type="PANTHER" id="PTHR10272:SF14">
    <property type="entry name" value="PAF ACETYLHYDROLASE FAMILY PROTEIN"/>
    <property type="match status" value="1"/>
</dbReference>
<dbReference type="EMBL" id="JARH01000997">
    <property type="protein sequence ID" value="EXF74342.1"/>
    <property type="molecule type" value="Genomic_DNA"/>
</dbReference>
<evidence type="ECO:0000256" key="3">
    <source>
        <dbReference type="ARBA" id="ARBA00022963"/>
    </source>
</evidence>
<gene>
    <name evidence="5" type="ORF">CFIO01_03774</name>
</gene>
<dbReference type="OrthoDB" id="2363873at2759"/>
<comment type="caution">
    <text evidence="5">The sequence shown here is derived from an EMBL/GenBank/DDBJ whole genome shotgun (WGS) entry which is preliminary data.</text>
</comment>
<evidence type="ECO:0000313" key="5">
    <source>
        <dbReference type="EMBL" id="EXF74342.1"/>
    </source>
</evidence>
<proteinExistence type="predicted"/>
<evidence type="ECO:0000256" key="2">
    <source>
        <dbReference type="ARBA" id="ARBA00022801"/>
    </source>
</evidence>
<dbReference type="AlphaFoldDB" id="A0A010Q3E8"/>
<accession>A0A010Q3E8</accession>
<dbReference type="HOGENOM" id="CLU_026278_0_0_1"/>
<keyword evidence="4" id="KW-0443">Lipid metabolism</keyword>
<dbReference type="KEGG" id="cfj:CFIO01_03774"/>
<protein>
    <recommendedName>
        <fullName evidence="1">1-alkyl-2-acetylglycerophosphocholine esterase</fullName>
        <ecNumber evidence="1">3.1.1.47</ecNumber>
    </recommendedName>
</protein>
<dbReference type="PANTHER" id="PTHR10272">
    <property type="entry name" value="PLATELET-ACTIVATING FACTOR ACETYLHYDROLASE"/>
    <property type="match status" value="1"/>
</dbReference>
<sequence length="374" mass="40224">MAAATIIPGPPGPYPVALRVKAFEDAARWDPHAPQDQPEKRRVMVSVHVPLKKEVKCSVETVPYMPHTTAVALGQGAATLFGLPDTIFSGMELEFCNIDTACAEPGKGEKHPLFLFSHGRASSRLAHGVLARSFASYGYIVVTLDHTYDAAIVEFPDGSIRFAENATNNDMAYVESLLESRQKDVSFIIDQLLDPSVATPLLAGTQASIKPEKIFVAGHSFGGATVASSLYADDRVLGGLNFDGQMVGPVQTKGTDKPLVLVSTPTTFDYISGWNETWANLRGPSLMSIVNGTTHMSFFDAPQLPAVKALPAEYSGLIKQVLGTIDGDVLAKIEIELLRRTLDFVLEGKREALCNIGNVGPGVGQLRVKNLKCT</sequence>
<evidence type="ECO:0000256" key="1">
    <source>
        <dbReference type="ARBA" id="ARBA00013201"/>
    </source>
</evidence>
<evidence type="ECO:0000256" key="4">
    <source>
        <dbReference type="ARBA" id="ARBA00023098"/>
    </source>
</evidence>
<dbReference type="GO" id="GO:0016042">
    <property type="term" value="P:lipid catabolic process"/>
    <property type="evidence" value="ECO:0007669"/>
    <property type="project" value="UniProtKB-KW"/>
</dbReference>